<dbReference type="NCBIfam" id="TIGR00231">
    <property type="entry name" value="small_GTP"/>
    <property type="match status" value="1"/>
</dbReference>
<dbReference type="PRINTS" id="PR00328">
    <property type="entry name" value="SAR1GTPBP"/>
</dbReference>
<gene>
    <name evidence="9" type="ORF">IZO911_LOCUS29451</name>
    <name evidence="8" type="ORF">JYZ213_LOCUS25664</name>
    <name evidence="12" type="ORF">KXQ929_LOCUS21088</name>
    <name evidence="11" type="ORF">OKA104_LOCUS20413</name>
    <name evidence="10" type="ORF">OXD698_LOCUS5259</name>
    <name evidence="7" type="ORF">VCS650_LOCUS23542</name>
</gene>
<dbReference type="PROSITE" id="PS51417">
    <property type="entry name" value="ARF"/>
    <property type="match status" value="1"/>
</dbReference>
<evidence type="ECO:0000313" key="8">
    <source>
        <dbReference type="EMBL" id="CAF1178915.1"/>
    </source>
</evidence>
<dbReference type="OrthoDB" id="2011769at2759"/>
<dbReference type="EMBL" id="CAJOAZ010000211">
    <property type="protein sequence ID" value="CAF3578027.1"/>
    <property type="molecule type" value="Genomic_DNA"/>
</dbReference>
<evidence type="ECO:0000313" key="10">
    <source>
        <dbReference type="EMBL" id="CAF3578027.1"/>
    </source>
</evidence>
<dbReference type="AlphaFoldDB" id="A0A814XIC6"/>
<feature type="binding site" evidence="4">
    <location>
        <position position="66"/>
    </location>
    <ligand>
        <name>GTP</name>
        <dbReference type="ChEBI" id="CHEBI:37565"/>
    </ligand>
</feature>
<name>A0A814XIC6_9BILA</name>
<dbReference type="EMBL" id="CAJNOE010000439">
    <property type="protein sequence ID" value="CAF1216212.1"/>
    <property type="molecule type" value="Genomic_DNA"/>
</dbReference>
<dbReference type="InterPro" id="IPR024156">
    <property type="entry name" value="Small_GTPase_ARF"/>
</dbReference>
<dbReference type="EMBL" id="CAJNOG010000330">
    <property type="protein sequence ID" value="CAF1178915.1"/>
    <property type="molecule type" value="Genomic_DNA"/>
</dbReference>
<dbReference type="InterPro" id="IPR005225">
    <property type="entry name" value="Small_GTP-bd"/>
</dbReference>
<evidence type="ECO:0000313" key="7">
    <source>
        <dbReference type="EMBL" id="CAF1164295.1"/>
    </source>
</evidence>
<evidence type="ECO:0000313" key="12">
    <source>
        <dbReference type="EMBL" id="CAF3868856.1"/>
    </source>
</evidence>
<evidence type="ECO:0000313" key="13">
    <source>
        <dbReference type="Proteomes" id="UP000663860"/>
    </source>
</evidence>
<dbReference type="SMART" id="SM00175">
    <property type="entry name" value="RAB"/>
    <property type="match status" value="1"/>
</dbReference>
<dbReference type="Proteomes" id="UP000663860">
    <property type="component" value="Unassembled WGS sequence"/>
</dbReference>
<evidence type="ECO:0000256" key="1">
    <source>
        <dbReference type="ARBA" id="ARBA00010290"/>
    </source>
</evidence>
<evidence type="ECO:0000313" key="9">
    <source>
        <dbReference type="EMBL" id="CAF1216212.1"/>
    </source>
</evidence>
<dbReference type="GO" id="GO:0046872">
    <property type="term" value="F:metal ion binding"/>
    <property type="evidence" value="ECO:0007669"/>
    <property type="project" value="UniProtKB-KW"/>
</dbReference>
<keyword evidence="5" id="KW-0460">Magnesium</keyword>
<dbReference type="GO" id="GO:0030010">
    <property type="term" value="P:establishment of cell polarity"/>
    <property type="evidence" value="ECO:0007669"/>
    <property type="project" value="UniProtKB-ARBA"/>
</dbReference>
<accession>A0A814XIC6</accession>
<dbReference type="Proteomes" id="UP000663868">
    <property type="component" value="Unassembled WGS sequence"/>
</dbReference>
<organism evidence="9 13">
    <name type="scientific">Adineta steineri</name>
    <dbReference type="NCBI Taxonomy" id="433720"/>
    <lineage>
        <taxon>Eukaryota</taxon>
        <taxon>Metazoa</taxon>
        <taxon>Spiralia</taxon>
        <taxon>Gnathifera</taxon>
        <taxon>Rotifera</taxon>
        <taxon>Eurotatoria</taxon>
        <taxon>Bdelloidea</taxon>
        <taxon>Adinetida</taxon>
        <taxon>Adinetidae</taxon>
        <taxon>Adineta</taxon>
    </lineage>
</organism>
<evidence type="ECO:0000256" key="6">
    <source>
        <dbReference type="RuleBase" id="RU003925"/>
    </source>
</evidence>
<dbReference type="Pfam" id="PF00025">
    <property type="entry name" value="Arf"/>
    <property type="match status" value="1"/>
</dbReference>
<comment type="caution">
    <text evidence="9">The sequence shown here is derived from an EMBL/GenBank/DDBJ whole genome shotgun (WGS) entry which is preliminary data.</text>
</comment>
<feature type="binding site" evidence="4">
    <location>
        <begin position="122"/>
        <end position="125"/>
    </location>
    <ligand>
        <name>GTP</name>
        <dbReference type="ChEBI" id="CHEBI:37565"/>
    </ligand>
</feature>
<dbReference type="Proteomes" id="UP000663891">
    <property type="component" value="Unassembled WGS sequence"/>
</dbReference>
<evidence type="ECO:0000313" key="11">
    <source>
        <dbReference type="EMBL" id="CAF3833073.1"/>
    </source>
</evidence>
<dbReference type="EMBL" id="CAJOAY010001363">
    <property type="protein sequence ID" value="CAF3833073.1"/>
    <property type="molecule type" value="Genomic_DNA"/>
</dbReference>
<dbReference type="Proteomes" id="UP000663844">
    <property type="component" value="Unassembled WGS sequence"/>
</dbReference>
<dbReference type="FunFam" id="3.40.50.300:FF:000412">
    <property type="entry name" value="ADP-ribosylation factor 1"/>
    <property type="match status" value="1"/>
</dbReference>
<evidence type="ECO:0000256" key="4">
    <source>
        <dbReference type="PIRSR" id="PIRSR606689-1"/>
    </source>
</evidence>
<comment type="similarity">
    <text evidence="1 6">Belongs to the small GTPase superfamily. Arf family.</text>
</comment>
<dbReference type="Proteomes" id="UP000663845">
    <property type="component" value="Unassembled WGS sequence"/>
</dbReference>
<feature type="binding site" evidence="4">
    <location>
        <begin position="20"/>
        <end position="27"/>
    </location>
    <ligand>
        <name>GTP</name>
        <dbReference type="ChEBI" id="CHEBI:37565"/>
    </ligand>
</feature>
<keyword evidence="5" id="KW-0479">Metal-binding</keyword>
<dbReference type="PANTHER" id="PTHR11711">
    <property type="entry name" value="ADP RIBOSYLATION FACTOR-RELATED"/>
    <property type="match status" value="1"/>
</dbReference>
<dbReference type="Gene3D" id="3.40.50.300">
    <property type="entry name" value="P-loop containing nucleotide triphosphate hydrolases"/>
    <property type="match status" value="1"/>
</dbReference>
<dbReference type="InterPro" id="IPR006689">
    <property type="entry name" value="Small_GTPase_ARF/SAR"/>
</dbReference>
<feature type="binding site" evidence="5">
    <location>
        <position position="44"/>
    </location>
    <ligand>
        <name>Mg(2+)</name>
        <dbReference type="ChEBI" id="CHEBI:18420"/>
    </ligand>
</feature>
<evidence type="ECO:0000256" key="5">
    <source>
        <dbReference type="PIRSR" id="PIRSR606689-2"/>
    </source>
</evidence>
<dbReference type="SMART" id="SM00177">
    <property type="entry name" value="ARF"/>
    <property type="match status" value="1"/>
</dbReference>
<keyword evidence="3 4" id="KW-0342">GTP-binding</keyword>
<dbReference type="InterPro" id="IPR027417">
    <property type="entry name" value="P-loop_NTPase"/>
</dbReference>
<evidence type="ECO:0000256" key="2">
    <source>
        <dbReference type="ARBA" id="ARBA00022741"/>
    </source>
</evidence>
<proteinExistence type="inferred from homology"/>
<dbReference type="GO" id="GO:0003924">
    <property type="term" value="F:GTPase activity"/>
    <property type="evidence" value="ECO:0007669"/>
    <property type="project" value="InterPro"/>
</dbReference>
<dbReference type="EMBL" id="CAJOBB010001523">
    <property type="protein sequence ID" value="CAF3868856.1"/>
    <property type="molecule type" value="Genomic_DNA"/>
</dbReference>
<dbReference type="SMART" id="SM00178">
    <property type="entry name" value="SAR"/>
    <property type="match status" value="1"/>
</dbReference>
<dbReference type="Proteomes" id="UP000663881">
    <property type="component" value="Unassembled WGS sequence"/>
</dbReference>
<dbReference type="SUPFAM" id="SSF52540">
    <property type="entry name" value="P-loop containing nucleoside triphosphate hydrolases"/>
    <property type="match status" value="1"/>
</dbReference>
<keyword evidence="2 4" id="KW-0547">Nucleotide-binding</keyword>
<protein>
    <recommendedName>
        <fullName evidence="14">ADP-ribosylation factor 6</fullName>
    </recommendedName>
</protein>
<evidence type="ECO:0000256" key="3">
    <source>
        <dbReference type="ARBA" id="ARBA00023134"/>
    </source>
</evidence>
<dbReference type="GO" id="GO:0005525">
    <property type="term" value="F:GTP binding"/>
    <property type="evidence" value="ECO:0007669"/>
    <property type="project" value="UniProtKB-KW"/>
</dbReference>
<dbReference type="PROSITE" id="PS51419">
    <property type="entry name" value="RAB"/>
    <property type="match status" value="1"/>
</dbReference>
<dbReference type="EMBL" id="CAJNON010000278">
    <property type="protein sequence ID" value="CAF1164295.1"/>
    <property type="molecule type" value="Genomic_DNA"/>
</dbReference>
<evidence type="ECO:0008006" key="14">
    <source>
        <dbReference type="Google" id="ProtNLM"/>
    </source>
</evidence>
<reference evidence="9" key="1">
    <citation type="submission" date="2021-02" db="EMBL/GenBank/DDBJ databases">
        <authorList>
            <person name="Nowell W R."/>
        </authorList>
    </citation>
    <scope>NUCLEOTIDE SEQUENCE</scope>
</reference>
<sequence length="173" mass="19788">MGNLFGNIFGKKRYRILLLGLDNAGKTSILSRLRLQEFRSTVPTVGFAVETVILDRVHFTVWDVGGQDKIRPLWRHYFTGSQGLIFVVDSTDYERMDEARRELEKILNDREMRNVSLLLLCNKQDVAGSMQPDEIRQALRLDKFVRPYAIIPCSALNGSGLTEGLTWLSEHCK</sequence>
<feature type="binding site" evidence="5">
    <location>
        <position position="27"/>
    </location>
    <ligand>
        <name>Mg(2+)</name>
        <dbReference type="ChEBI" id="CHEBI:18420"/>
    </ligand>
</feature>